<evidence type="ECO:0000256" key="1">
    <source>
        <dbReference type="ARBA" id="ARBA00022603"/>
    </source>
</evidence>
<dbReference type="Proteomes" id="UP001601948">
    <property type="component" value="Unassembled WGS sequence"/>
</dbReference>
<dbReference type="GO" id="GO:0102208">
    <property type="term" value="F:2-polyprenyl-6-hydroxyphenol methylase activity"/>
    <property type="evidence" value="ECO:0007669"/>
    <property type="project" value="UniProtKB-EC"/>
</dbReference>
<keyword evidence="2 5" id="KW-0808">Transferase</keyword>
<comment type="caution">
    <text evidence="5">The sequence shown here is derived from an EMBL/GenBank/DDBJ whole genome shotgun (WGS) entry which is preliminary data.</text>
</comment>
<evidence type="ECO:0000256" key="2">
    <source>
        <dbReference type="ARBA" id="ARBA00022679"/>
    </source>
</evidence>
<dbReference type="SUPFAM" id="SSF53335">
    <property type="entry name" value="S-adenosyl-L-methionine-dependent methyltransferases"/>
    <property type="match status" value="1"/>
</dbReference>
<dbReference type="RefSeq" id="WP_387723738.1">
    <property type="nucleotide sequence ID" value="NZ_JBIAPI010000010.1"/>
</dbReference>
<dbReference type="GO" id="GO:0061542">
    <property type="term" value="F:3-demethylubiquinol 3-O-methyltransferase activity"/>
    <property type="evidence" value="ECO:0007669"/>
    <property type="project" value="UniProtKB-EC"/>
</dbReference>
<dbReference type="InterPro" id="IPR013216">
    <property type="entry name" value="Methyltransf_11"/>
</dbReference>
<evidence type="ECO:0000313" key="5">
    <source>
        <dbReference type="EMBL" id="MFF3227342.1"/>
    </source>
</evidence>
<dbReference type="CDD" id="cd02440">
    <property type="entry name" value="AdoMet_MTases"/>
    <property type="match status" value="1"/>
</dbReference>
<evidence type="ECO:0000256" key="3">
    <source>
        <dbReference type="ARBA" id="ARBA00022691"/>
    </source>
</evidence>
<keyword evidence="1 5" id="KW-0489">Methyltransferase</keyword>
<organism evidence="5 6">
    <name type="scientific">Nocardia suismassiliense</name>
    <dbReference type="NCBI Taxonomy" id="2077092"/>
    <lineage>
        <taxon>Bacteria</taxon>
        <taxon>Bacillati</taxon>
        <taxon>Actinomycetota</taxon>
        <taxon>Actinomycetes</taxon>
        <taxon>Mycobacteriales</taxon>
        <taxon>Nocardiaceae</taxon>
        <taxon>Nocardia</taxon>
    </lineage>
</organism>
<dbReference type="PANTHER" id="PTHR43464">
    <property type="entry name" value="METHYLTRANSFERASE"/>
    <property type="match status" value="1"/>
</dbReference>
<evidence type="ECO:0000259" key="4">
    <source>
        <dbReference type="Pfam" id="PF08241"/>
    </source>
</evidence>
<feature type="domain" description="Methyltransferase type 11" evidence="4">
    <location>
        <begin position="34"/>
        <end position="128"/>
    </location>
</feature>
<dbReference type="EC" id="2.1.1.64" evidence="5"/>
<dbReference type="Gene3D" id="3.40.50.150">
    <property type="entry name" value="Vaccinia Virus protein VP39"/>
    <property type="match status" value="1"/>
</dbReference>
<keyword evidence="6" id="KW-1185">Reference proteome</keyword>
<dbReference type="GO" id="GO:0032259">
    <property type="term" value="P:methylation"/>
    <property type="evidence" value="ECO:0007669"/>
    <property type="project" value="UniProtKB-KW"/>
</dbReference>
<dbReference type="InterPro" id="IPR029063">
    <property type="entry name" value="SAM-dependent_MTases_sf"/>
</dbReference>
<evidence type="ECO:0000313" key="6">
    <source>
        <dbReference type="Proteomes" id="UP001601948"/>
    </source>
</evidence>
<accession>A0ABW6R1E9</accession>
<dbReference type="PANTHER" id="PTHR43464:SF19">
    <property type="entry name" value="UBIQUINONE BIOSYNTHESIS O-METHYLTRANSFERASE, MITOCHONDRIAL"/>
    <property type="match status" value="1"/>
</dbReference>
<dbReference type="Pfam" id="PF08241">
    <property type="entry name" value="Methyltransf_11"/>
    <property type="match status" value="1"/>
</dbReference>
<dbReference type="EMBL" id="JBIAPI010000010">
    <property type="protein sequence ID" value="MFF3227342.1"/>
    <property type="molecule type" value="Genomic_DNA"/>
</dbReference>
<sequence length="222" mass="23894">MWSSATDSGPFNGGLERPAVRALVPAPLDGAAVLDAGCGSGAQCEWLLDAGAEVTGVDVSPRMVEEAERRCAGRGGRFFVADLAEPLPVDPNSFDGITCSLTLHYLRDWTIPLRSFASALRPGGWVVLSADHPFGPALPTQHGGYFDTELVSDTWTKSGVEVTQHFWRRPLSAVITDFSRAGFVVDRVAEPQPSSEALERWPDELAGLVGVPTFIVYRLLKA</sequence>
<reference evidence="5 6" key="1">
    <citation type="submission" date="2024-10" db="EMBL/GenBank/DDBJ databases">
        <title>The Natural Products Discovery Center: Release of the First 8490 Sequenced Strains for Exploring Actinobacteria Biosynthetic Diversity.</title>
        <authorList>
            <person name="Kalkreuter E."/>
            <person name="Kautsar S.A."/>
            <person name="Yang D."/>
            <person name="Bader C.D."/>
            <person name="Teijaro C.N."/>
            <person name="Fluegel L."/>
            <person name="Davis C.M."/>
            <person name="Simpson J.R."/>
            <person name="Lauterbach L."/>
            <person name="Steele A.D."/>
            <person name="Gui C."/>
            <person name="Meng S."/>
            <person name="Li G."/>
            <person name="Viehrig K."/>
            <person name="Ye F."/>
            <person name="Su P."/>
            <person name="Kiefer A.F."/>
            <person name="Nichols A."/>
            <person name="Cepeda A.J."/>
            <person name="Yan W."/>
            <person name="Fan B."/>
            <person name="Jiang Y."/>
            <person name="Adhikari A."/>
            <person name="Zheng C.-J."/>
            <person name="Schuster L."/>
            <person name="Cowan T.M."/>
            <person name="Smanski M.J."/>
            <person name="Chevrette M.G."/>
            <person name="De Carvalho L.P.S."/>
            <person name="Shen B."/>
        </authorList>
    </citation>
    <scope>NUCLEOTIDE SEQUENCE [LARGE SCALE GENOMIC DNA]</scope>
    <source>
        <strain evidence="5 6">NPDC003040</strain>
    </source>
</reference>
<gene>
    <name evidence="5" type="ORF">ACFYV7_31410</name>
</gene>
<protein>
    <submittedName>
        <fullName evidence="5">Class I SAM-dependent methyltransferase</fullName>
        <ecNumber evidence="5">2.1.1.222</ecNumber>
        <ecNumber evidence="5">2.1.1.64</ecNumber>
    </submittedName>
</protein>
<proteinExistence type="predicted"/>
<dbReference type="EC" id="2.1.1.222" evidence="5"/>
<name>A0ABW6R1E9_9NOCA</name>
<keyword evidence="3" id="KW-0949">S-adenosyl-L-methionine</keyword>